<proteinExistence type="inferred from homology"/>
<dbReference type="SUPFAM" id="SSF55399">
    <property type="entry name" value="Subtilisin inhibitor"/>
    <property type="match status" value="1"/>
</dbReference>
<evidence type="ECO:0000256" key="6">
    <source>
        <dbReference type="ARBA" id="ARBA00023157"/>
    </source>
</evidence>
<evidence type="ECO:0000256" key="1">
    <source>
        <dbReference type="ARBA" id="ARBA00004613"/>
    </source>
</evidence>
<keyword evidence="8" id="KW-1185">Reference proteome</keyword>
<sequence>MSRGTTRRLLTTLAAALIALGAGTPATASGTVSGVPRGALALLLWQPDTGRFLGAATLTCRPDGGTHPRSRAVCSAVRAVDGDLTRLPSDPAASCVLIHQPVRAEARGYWNHRAVHYTRTFPNRCVAAVDTAYLFGF</sequence>
<dbReference type="InterPro" id="IPR036819">
    <property type="entry name" value="Subtilisin_inhibitor-like_sf"/>
</dbReference>
<comment type="caution">
    <text evidence="7">The sequence shown here is derived from an EMBL/GenBank/DDBJ whole genome shotgun (WGS) entry which is preliminary data.</text>
</comment>
<dbReference type="Gene3D" id="3.30.350.10">
    <property type="entry name" value="Subtilisin inhibitor-like"/>
    <property type="match status" value="1"/>
</dbReference>
<dbReference type="PROSITE" id="PS51318">
    <property type="entry name" value="TAT"/>
    <property type="match status" value="1"/>
</dbReference>
<evidence type="ECO:0000313" key="7">
    <source>
        <dbReference type="EMBL" id="PXY31967.1"/>
    </source>
</evidence>
<evidence type="ECO:0000256" key="4">
    <source>
        <dbReference type="ARBA" id="ARBA00022690"/>
    </source>
</evidence>
<name>A0A2V4B9K7_9PSEU</name>
<comment type="similarity">
    <text evidence="2">Belongs to the protease inhibitor I16 (SSI) family.</text>
</comment>
<comment type="subcellular location">
    <subcellularLocation>
        <location evidence="1">Secreted</location>
    </subcellularLocation>
</comment>
<keyword evidence="5" id="KW-0722">Serine protease inhibitor</keyword>
<reference evidence="7 8" key="1">
    <citation type="submission" date="2016-07" db="EMBL/GenBank/DDBJ databases">
        <title>Draft genome sequence of Prauserella muralis DSM 45305, isolated from a mould-covered wall in an indoor environment.</title>
        <authorList>
            <person name="Ruckert C."/>
            <person name="Albersmeier A."/>
            <person name="Jiang C.-L."/>
            <person name="Jiang Y."/>
            <person name="Kalinowski J."/>
            <person name="Schneider O."/>
            <person name="Winkler A."/>
            <person name="Zotchev S.B."/>
        </authorList>
    </citation>
    <scope>NUCLEOTIDE SEQUENCE [LARGE SCALE GENOMIC DNA]</scope>
    <source>
        <strain evidence="7 8">DSM 45305</strain>
    </source>
</reference>
<dbReference type="EMBL" id="MASW01000001">
    <property type="protein sequence ID" value="PXY31967.1"/>
    <property type="molecule type" value="Genomic_DNA"/>
</dbReference>
<dbReference type="Proteomes" id="UP000249915">
    <property type="component" value="Unassembled WGS sequence"/>
</dbReference>
<protein>
    <submittedName>
        <fullName evidence="7">Uncharacterized protein</fullName>
    </submittedName>
</protein>
<keyword evidence="6" id="KW-1015">Disulfide bond</keyword>
<keyword evidence="3" id="KW-0964">Secreted</keyword>
<dbReference type="OrthoDB" id="4567948at2"/>
<dbReference type="AlphaFoldDB" id="A0A2V4B9K7"/>
<evidence type="ECO:0000256" key="5">
    <source>
        <dbReference type="ARBA" id="ARBA00022900"/>
    </source>
</evidence>
<evidence type="ECO:0000256" key="3">
    <source>
        <dbReference type="ARBA" id="ARBA00022525"/>
    </source>
</evidence>
<dbReference type="RefSeq" id="WP_112280002.1">
    <property type="nucleotide sequence ID" value="NZ_MASW01000001.1"/>
</dbReference>
<gene>
    <name evidence="7" type="ORF">BAY60_06485</name>
</gene>
<organism evidence="7 8">
    <name type="scientific">Prauserella muralis</name>
    <dbReference type="NCBI Taxonomy" id="588067"/>
    <lineage>
        <taxon>Bacteria</taxon>
        <taxon>Bacillati</taxon>
        <taxon>Actinomycetota</taxon>
        <taxon>Actinomycetes</taxon>
        <taxon>Pseudonocardiales</taxon>
        <taxon>Pseudonocardiaceae</taxon>
        <taxon>Prauserella</taxon>
    </lineage>
</organism>
<dbReference type="InterPro" id="IPR006311">
    <property type="entry name" value="TAT_signal"/>
</dbReference>
<accession>A0A2V4B9K7</accession>
<evidence type="ECO:0000313" key="8">
    <source>
        <dbReference type="Proteomes" id="UP000249915"/>
    </source>
</evidence>
<dbReference type="Pfam" id="PF00720">
    <property type="entry name" value="SSI"/>
    <property type="match status" value="1"/>
</dbReference>
<dbReference type="GO" id="GO:0004867">
    <property type="term" value="F:serine-type endopeptidase inhibitor activity"/>
    <property type="evidence" value="ECO:0007669"/>
    <property type="project" value="UniProtKB-KW"/>
</dbReference>
<evidence type="ECO:0000256" key="2">
    <source>
        <dbReference type="ARBA" id="ARBA00010472"/>
    </source>
</evidence>
<dbReference type="InterPro" id="IPR023549">
    <property type="entry name" value="Subtilisin_inhibitor"/>
</dbReference>
<keyword evidence="4" id="KW-0646">Protease inhibitor</keyword>
<dbReference type="GO" id="GO:0005576">
    <property type="term" value="C:extracellular region"/>
    <property type="evidence" value="ECO:0007669"/>
    <property type="project" value="UniProtKB-SubCell"/>
</dbReference>